<dbReference type="InterPro" id="IPR011990">
    <property type="entry name" value="TPR-like_helical_dom_sf"/>
</dbReference>
<accession>A0A4R6UVH3</accession>
<sequence>MRCQAALLGIAGELSQAETAFNAAYSQSQALNDVRLQADSLLARGEFYAYTANLALALTDLLLSQRLFEALELEHASIGNLTNLAHVYRRLGGHEKSREYYQAVIERACC</sequence>
<dbReference type="RefSeq" id="WP_133591166.1">
    <property type="nucleotide sequence ID" value="NZ_CP037953.1"/>
</dbReference>
<comment type="caution">
    <text evidence="1">The sequence shown here is derived from an EMBL/GenBank/DDBJ whole genome shotgun (WGS) entry which is preliminary data.</text>
</comment>
<name>A0A4R6UVH3_9GAMM</name>
<keyword evidence="2" id="KW-1185">Reference proteome</keyword>
<gene>
    <name evidence="1" type="ORF">EV696_11096</name>
</gene>
<evidence type="ECO:0000313" key="1">
    <source>
        <dbReference type="EMBL" id="TDQ47504.1"/>
    </source>
</evidence>
<reference evidence="1 2" key="1">
    <citation type="submission" date="2019-03" db="EMBL/GenBank/DDBJ databases">
        <title>Genomic Encyclopedia of Type Strains, Phase IV (KMG-IV): sequencing the most valuable type-strain genomes for metagenomic binning, comparative biology and taxonomic classification.</title>
        <authorList>
            <person name="Goeker M."/>
        </authorList>
    </citation>
    <scope>NUCLEOTIDE SEQUENCE [LARGE SCALE GENOMIC DNA]</scope>
    <source>
        <strain evidence="1 2">DSM 103792</strain>
    </source>
</reference>
<organism evidence="1 2">
    <name type="scientific">Permianibacter aggregans</name>
    <dbReference type="NCBI Taxonomy" id="1510150"/>
    <lineage>
        <taxon>Bacteria</taxon>
        <taxon>Pseudomonadati</taxon>
        <taxon>Pseudomonadota</taxon>
        <taxon>Gammaproteobacteria</taxon>
        <taxon>Pseudomonadales</taxon>
        <taxon>Pseudomonadaceae</taxon>
        <taxon>Permianibacter</taxon>
    </lineage>
</organism>
<dbReference type="SUPFAM" id="SSF48452">
    <property type="entry name" value="TPR-like"/>
    <property type="match status" value="1"/>
</dbReference>
<dbReference type="Gene3D" id="1.25.40.10">
    <property type="entry name" value="Tetratricopeptide repeat domain"/>
    <property type="match status" value="1"/>
</dbReference>
<evidence type="ECO:0000313" key="2">
    <source>
        <dbReference type="Proteomes" id="UP000295375"/>
    </source>
</evidence>
<dbReference type="Proteomes" id="UP000295375">
    <property type="component" value="Unassembled WGS sequence"/>
</dbReference>
<proteinExistence type="predicted"/>
<dbReference type="AlphaFoldDB" id="A0A4R6UVH3"/>
<protein>
    <recommendedName>
        <fullName evidence="3">Tetratricopeptide repeat protein</fullName>
    </recommendedName>
</protein>
<dbReference type="EMBL" id="SNYM01000010">
    <property type="protein sequence ID" value="TDQ47504.1"/>
    <property type="molecule type" value="Genomic_DNA"/>
</dbReference>
<evidence type="ECO:0008006" key="3">
    <source>
        <dbReference type="Google" id="ProtNLM"/>
    </source>
</evidence>